<dbReference type="Pfam" id="PF02518">
    <property type="entry name" value="HATPase_c"/>
    <property type="match status" value="1"/>
</dbReference>
<comment type="catalytic activity">
    <reaction evidence="1">
        <text>ATP + protein L-histidine = ADP + protein N-phospho-L-histidine.</text>
        <dbReference type="EC" id="2.7.13.3"/>
    </reaction>
</comment>
<dbReference type="InterPro" id="IPR003661">
    <property type="entry name" value="HisK_dim/P_dom"/>
</dbReference>
<keyword evidence="6" id="KW-1133">Transmembrane helix</keyword>
<feature type="domain" description="Histidine kinase" evidence="7">
    <location>
        <begin position="277"/>
        <end position="492"/>
    </location>
</feature>
<organism evidence="8 9">
    <name type="scientific">Hydrocarboniphaga daqingensis</name>
    <dbReference type="NCBI Taxonomy" id="490188"/>
    <lineage>
        <taxon>Bacteria</taxon>
        <taxon>Pseudomonadati</taxon>
        <taxon>Pseudomonadota</taxon>
        <taxon>Gammaproteobacteria</taxon>
        <taxon>Nevskiales</taxon>
        <taxon>Nevskiaceae</taxon>
        <taxon>Hydrocarboniphaga</taxon>
    </lineage>
</organism>
<gene>
    <name evidence="8" type="ORF">SAMN04488068_1477</name>
</gene>
<keyword evidence="6" id="KW-0812">Transmembrane</keyword>
<evidence type="ECO:0000256" key="4">
    <source>
        <dbReference type="ARBA" id="ARBA00022679"/>
    </source>
</evidence>
<dbReference type="GO" id="GO:0009927">
    <property type="term" value="F:histidine phosphotransfer kinase activity"/>
    <property type="evidence" value="ECO:0007669"/>
    <property type="project" value="TreeGrafter"/>
</dbReference>
<dbReference type="InterPro" id="IPR036890">
    <property type="entry name" value="HATPase_C_sf"/>
</dbReference>
<dbReference type="AlphaFoldDB" id="A0A1M5MUR2"/>
<dbReference type="Pfam" id="PF05227">
    <property type="entry name" value="CHASE3"/>
    <property type="match status" value="1"/>
</dbReference>
<dbReference type="SMART" id="SM00388">
    <property type="entry name" value="HisKA"/>
    <property type="match status" value="1"/>
</dbReference>
<accession>A0A1M5MUR2</accession>
<dbReference type="SUPFAM" id="SSF55874">
    <property type="entry name" value="ATPase domain of HSP90 chaperone/DNA topoisomerase II/histidine kinase"/>
    <property type="match status" value="1"/>
</dbReference>
<dbReference type="EC" id="2.7.13.3" evidence="2"/>
<dbReference type="GO" id="GO:0005886">
    <property type="term" value="C:plasma membrane"/>
    <property type="evidence" value="ECO:0007669"/>
    <property type="project" value="UniProtKB-ARBA"/>
</dbReference>
<dbReference type="Proteomes" id="UP000199758">
    <property type="component" value="Unassembled WGS sequence"/>
</dbReference>
<keyword evidence="3" id="KW-0597">Phosphoprotein</keyword>
<protein>
    <recommendedName>
        <fullName evidence="2">histidine kinase</fullName>
        <ecNumber evidence="2">2.7.13.3</ecNumber>
    </recommendedName>
</protein>
<feature type="transmembrane region" description="Helical" evidence="6">
    <location>
        <begin position="190"/>
        <end position="214"/>
    </location>
</feature>
<dbReference type="InterPro" id="IPR036097">
    <property type="entry name" value="HisK_dim/P_sf"/>
</dbReference>
<dbReference type="SMART" id="SM00387">
    <property type="entry name" value="HATPase_c"/>
    <property type="match status" value="1"/>
</dbReference>
<dbReference type="PANTHER" id="PTHR43047">
    <property type="entry name" value="TWO-COMPONENT HISTIDINE PROTEIN KINASE"/>
    <property type="match status" value="1"/>
</dbReference>
<reference evidence="8 9" key="1">
    <citation type="submission" date="2016-11" db="EMBL/GenBank/DDBJ databases">
        <authorList>
            <person name="Jaros S."/>
            <person name="Januszkiewicz K."/>
            <person name="Wedrychowicz H."/>
        </authorList>
    </citation>
    <scope>NUCLEOTIDE SEQUENCE [LARGE SCALE GENOMIC DNA]</scope>
    <source>
        <strain evidence="8 9">CGMCC 1.7049</strain>
    </source>
</reference>
<evidence type="ECO:0000256" key="2">
    <source>
        <dbReference type="ARBA" id="ARBA00012438"/>
    </source>
</evidence>
<dbReference type="PRINTS" id="PR00344">
    <property type="entry name" value="BCTRLSENSOR"/>
</dbReference>
<dbReference type="STRING" id="490188.SAMN04488068_1477"/>
<dbReference type="CDD" id="cd00082">
    <property type="entry name" value="HisKA"/>
    <property type="match status" value="1"/>
</dbReference>
<evidence type="ECO:0000256" key="6">
    <source>
        <dbReference type="SAM" id="Phobius"/>
    </source>
</evidence>
<feature type="transmembrane region" description="Helical" evidence="6">
    <location>
        <begin position="12"/>
        <end position="33"/>
    </location>
</feature>
<dbReference type="InterPro" id="IPR003594">
    <property type="entry name" value="HATPase_dom"/>
</dbReference>
<dbReference type="GO" id="GO:0000155">
    <property type="term" value="F:phosphorelay sensor kinase activity"/>
    <property type="evidence" value="ECO:0007669"/>
    <property type="project" value="InterPro"/>
</dbReference>
<evidence type="ECO:0000259" key="7">
    <source>
        <dbReference type="PROSITE" id="PS50109"/>
    </source>
</evidence>
<evidence type="ECO:0000313" key="8">
    <source>
        <dbReference type="EMBL" id="SHG81074.1"/>
    </source>
</evidence>
<evidence type="ECO:0000313" key="9">
    <source>
        <dbReference type="Proteomes" id="UP000199758"/>
    </source>
</evidence>
<dbReference type="InterPro" id="IPR005467">
    <property type="entry name" value="His_kinase_dom"/>
</dbReference>
<dbReference type="Pfam" id="PF00512">
    <property type="entry name" value="HisKA"/>
    <property type="match status" value="1"/>
</dbReference>
<dbReference type="FunFam" id="3.30.565.10:FF:000006">
    <property type="entry name" value="Sensor histidine kinase WalK"/>
    <property type="match status" value="1"/>
</dbReference>
<dbReference type="Gene3D" id="1.10.287.130">
    <property type="match status" value="1"/>
</dbReference>
<sequence length="650" mass="70225">MTRPTRWRDAPLWLKGLALGSLPAVILLVVTLIGQQLYQRVERADAELSRAVSIQNDIQAIHILLAESSMAVRGYALTGRRDFLAPYERSRSAIGVVLVDMRKRIRDPGVLALHDTITGLFEQKVESLDQLRDAVAQGVTGDALLPRLIESKIVLDDLRARLGEMHAREARIVTDFSRAARAATEASYRFSLVASVLILGGSATAVMLLLGSMLRRIQALAVNAERLVHDEPLQPIDGGRDELGVLADRLQNASLLLAARAAQARTANDAKSRFLSRTSHEFRTPLNAIIGQSQLLARYRDDAAIQRATEQIDTAARHLLQLIDDTLDLSTAEVGELRIADEPVDVQALVDELRALIAPLADRHGVRLILEPADAPLTLRADRRRLRQVLLNLLSNAIKFNHGGGEARIGWRVVGDAGVIDIADNGPGIAADDLGRLFTPLERLDAEQRGIEGTGLGLALSRQLVTAMGGTIRATSQPGVGSVFSVELPRDGQMTATVSTGTAAHVEVQATAAASILMIGASADDRALFGALVARRPQWQLRYVDAPVSVIAAAELIRATLPQRIVVCTPLRDALIGALAEAPTPHTNVVDGRSAPAIAIIHDAAIVGHDGDLDGDINGDIDRTRRITVLTRPLQVRRFFDWLDSPGSDR</sequence>
<keyword evidence="9" id="KW-1185">Reference proteome</keyword>
<dbReference type="InterPro" id="IPR004358">
    <property type="entry name" value="Sig_transdc_His_kin-like_C"/>
</dbReference>
<dbReference type="RefSeq" id="WP_072896068.1">
    <property type="nucleotide sequence ID" value="NZ_FQWZ01000003.1"/>
</dbReference>
<keyword evidence="6" id="KW-0472">Membrane</keyword>
<keyword evidence="5 8" id="KW-0418">Kinase</keyword>
<dbReference type="EMBL" id="FQWZ01000003">
    <property type="protein sequence ID" value="SHG81074.1"/>
    <property type="molecule type" value="Genomic_DNA"/>
</dbReference>
<dbReference type="InterPro" id="IPR007891">
    <property type="entry name" value="CHASE3"/>
</dbReference>
<dbReference type="OrthoDB" id="9770795at2"/>
<evidence type="ECO:0000256" key="3">
    <source>
        <dbReference type="ARBA" id="ARBA00022553"/>
    </source>
</evidence>
<dbReference type="SUPFAM" id="SSF47384">
    <property type="entry name" value="Homodimeric domain of signal transducing histidine kinase"/>
    <property type="match status" value="1"/>
</dbReference>
<evidence type="ECO:0000256" key="5">
    <source>
        <dbReference type="ARBA" id="ARBA00022777"/>
    </source>
</evidence>
<proteinExistence type="predicted"/>
<dbReference type="PANTHER" id="PTHR43047:SF72">
    <property type="entry name" value="OSMOSENSING HISTIDINE PROTEIN KINASE SLN1"/>
    <property type="match status" value="1"/>
</dbReference>
<dbReference type="PROSITE" id="PS50109">
    <property type="entry name" value="HIS_KIN"/>
    <property type="match status" value="1"/>
</dbReference>
<dbReference type="Gene3D" id="3.30.565.10">
    <property type="entry name" value="Histidine kinase-like ATPase, C-terminal domain"/>
    <property type="match status" value="1"/>
</dbReference>
<keyword evidence="4" id="KW-0808">Transferase</keyword>
<name>A0A1M5MUR2_9GAMM</name>
<evidence type="ECO:0000256" key="1">
    <source>
        <dbReference type="ARBA" id="ARBA00000085"/>
    </source>
</evidence>